<gene>
    <name evidence="2" type="ORF">GNE12_21240</name>
</gene>
<dbReference type="GO" id="GO:0005524">
    <property type="term" value="F:ATP binding"/>
    <property type="evidence" value="ECO:0007669"/>
    <property type="project" value="UniProtKB-KW"/>
</dbReference>
<evidence type="ECO:0000259" key="1">
    <source>
        <dbReference type="Pfam" id="PF04326"/>
    </source>
</evidence>
<dbReference type="Proteomes" id="UP000570851">
    <property type="component" value="Unassembled WGS sequence"/>
</dbReference>
<comment type="caution">
    <text evidence="2">The sequence shown here is derived from an EMBL/GenBank/DDBJ whole genome shotgun (WGS) entry which is preliminary data.</text>
</comment>
<dbReference type="PANTHER" id="PTHR30595:SF6">
    <property type="entry name" value="SCHLAFEN ALBA-2 DOMAIN-CONTAINING PROTEIN"/>
    <property type="match status" value="1"/>
</dbReference>
<organism evidence="2 3">
    <name type="scientific">Trichormus variabilis N2B</name>
    <dbReference type="NCBI Taxonomy" id="2681315"/>
    <lineage>
        <taxon>Bacteria</taxon>
        <taxon>Bacillati</taxon>
        <taxon>Cyanobacteriota</taxon>
        <taxon>Cyanophyceae</taxon>
        <taxon>Nostocales</taxon>
        <taxon>Nostocaceae</taxon>
        <taxon>Trichormus</taxon>
    </lineage>
</organism>
<dbReference type="EMBL" id="JACKZP010000108">
    <property type="protein sequence ID" value="MBC1304447.1"/>
    <property type="molecule type" value="Genomic_DNA"/>
</dbReference>
<dbReference type="InterPro" id="IPR038461">
    <property type="entry name" value="Schlafen_AlbA_2_dom_sf"/>
</dbReference>
<feature type="domain" description="Schlafen AlbA-2" evidence="1">
    <location>
        <begin position="22"/>
        <end position="149"/>
    </location>
</feature>
<sequence>MKEPWDWEEEDIELLIQEGVQESLELDYKACEALQKTDAKRREISKDVSAFANSAGGVIIYGVIEEHHLPIKIDVGYDPADITKEWLEQVINSKIQRRIDGIRIKQIELKQNNPGRVIYVVNIPQSKRAPHMADNHIFYKRFNYQSVPMEEYEVRDTANRADAPDLALQFCIENNSVRLDFEEDEKFSKPIALNAIITNKSVVPAMYYIVHFYIDQRLSVVSCSDFTMRQEHDLKKIYNQDFKVNIYLQNYTVHRGIMPVWREVTTQICFPDFEISIPKTNNDISYALAWSLESLGMAQKHGGAFLSVSNNQVTIVDVG</sequence>
<evidence type="ECO:0000313" key="2">
    <source>
        <dbReference type="EMBL" id="MBC1304447.1"/>
    </source>
</evidence>
<reference evidence="2 3" key="1">
    <citation type="submission" date="2019-11" db="EMBL/GenBank/DDBJ databases">
        <title>Comparison of genomes from free-living endosymbiotic cyanobacteria isolated from Azolla.</title>
        <authorList>
            <person name="Thiel T."/>
            <person name="Pratte B."/>
        </authorList>
    </citation>
    <scope>NUCLEOTIDE SEQUENCE [LARGE SCALE GENOMIC DNA]</scope>
    <source>
        <strain evidence="2 3">N2B</strain>
    </source>
</reference>
<dbReference type="RefSeq" id="WP_011319615.1">
    <property type="nucleotide sequence ID" value="NZ_JACKZP010000108.1"/>
</dbReference>
<accession>A0ABR6SDG5</accession>
<dbReference type="InterPro" id="IPR007421">
    <property type="entry name" value="Schlafen_AlbA_2_dom"/>
</dbReference>
<dbReference type="GeneID" id="58725627"/>
<protein>
    <submittedName>
        <fullName evidence="2">ATP-binding protein</fullName>
    </submittedName>
</protein>
<dbReference type="Gene3D" id="3.30.950.30">
    <property type="entry name" value="Schlafen, AAA domain"/>
    <property type="match status" value="1"/>
</dbReference>
<dbReference type="Pfam" id="PF04326">
    <property type="entry name" value="SLFN_AlbA_2"/>
    <property type="match status" value="1"/>
</dbReference>
<dbReference type="PANTHER" id="PTHR30595">
    <property type="entry name" value="GLPR-RELATED TRANSCRIPTIONAL REPRESSOR"/>
    <property type="match status" value="1"/>
</dbReference>
<keyword evidence="3" id="KW-1185">Reference proteome</keyword>
<evidence type="ECO:0000313" key="3">
    <source>
        <dbReference type="Proteomes" id="UP000570851"/>
    </source>
</evidence>
<proteinExistence type="predicted"/>
<name>A0ABR6SDG5_ANAVA</name>
<keyword evidence="2" id="KW-0067">ATP-binding</keyword>
<keyword evidence="2" id="KW-0547">Nucleotide-binding</keyword>